<keyword evidence="2" id="KW-1185">Reference proteome</keyword>
<organism evidence="1 2">
    <name type="scientific">Pleuronectes platessa</name>
    <name type="common">European plaice</name>
    <dbReference type="NCBI Taxonomy" id="8262"/>
    <lineage>
        <taxon>Eukaryota</taxon>
        <taxon>Metazoa</taxon>
        <taxon>Chordata</taxon>
        <taxon>Craniata</taxon>
        <taxon>Vertebrata</taxon>
        <taxon>Euteleostomi</taxon>
        <taxon>Actinopterygii</taxon>
        <taxon>Neopterygii</taxon>
        <taxon>Teleostei</taxon>
        <taxon>Neoteleostei</taxon>
        <taxon>Acanthomorphata</taxon>
        <taxon>Carangaria</taxon>
        <taxon>Pleuronectiformes</taxon>
        <taxon>Pleuronectoidei</taxon>
        <taxon>Pleuronectidae</taxon>
        <taxon>Pleuronectes</taxon>
    </lineage>
</organism>
<comment type="caution">
    <text evidence="1">The sequence shown here is derived from an EMBL/GenBank/DDBJ whole genome shotgun (WGS) entry which is preliminary data.</text>
</comment>
<evidence type="ECO:0000313" key="2">
    <source>
        <dbReference type="Proteomes" id="UP001153269"/>
    </source>
</evidence>
<dbReference type="Proteomes" id="UP001153269">
    <property type="component" value="Unassembled WGS sequence"/>
</dbReference>
<dbReference type="AlphaFoldDB" id="A0A9N7VZ19"/>
<protein>
    <submittedName>
        <fullName evidence="1">Uncharacterized protein</fullName>
    </submittedName>
</protein>
<gene>
    <name evidence="1" type="ORF">PLEPLA_LOCUS44691</name>
</gene>
<dbReference type="EMBL" id="CADEAL010004317">
    <property type="protein sequence ID" value="CAB1456895.1"/>
    <property type="molecule type" value="Genomic_DNA"/>
</dbReference>
<evidence type="ECO:0000313" key="1">
    <source>
        <dbReference type="EMBL" id="CAB1456895.1"/>
    </source>
</evidence>
<name>A0A9N7VZ19_PLEPL</name>
<reference evidence="1" key="1">
    <citation type="submission" date="2020-03" db="EMBL/GenBank/DDBJ databases">
        <authorList>
            <person name="Weist P."/>
        </authorList>
    </citation>
    <scope>NUCLEOTIDE SEQUENCE</scope>
</reference>
<accession>A0A9N7VZ19</accession>
<sequence>MVVLHGSVALPPRGSFCVRRWPVSSLFCFAPAGTDLSPRPHRPGPHRGLHHSLCTVVCWLAILPAPPWFRPCGGRLGRPSWSETGREPAPRERLSPLVGDPFGLPWSRQRAAVLSSSVATCRPFCVKLETPLGRASRPSSTCSYHWPFLVVTHSSTLVPCSSLATALLRAQSWIGPGMFPSPLVPFGFACPPRLPPPAQPAQAPKLPLLSSDYTACRARLTHLPQPSHPRQPTTTLFT</sequence>
<proteinExistence type="predicted"/>